<gene>
    <name evidence="1" type="ORF">DesfrDRAFT_0152</name>
</gene>
<comment type="caution">
    <text evidence="1">The sequence shown here is derived from an EMBL/GenBank/DDBJ whole genome shotgun (WGS) entry which is preliminary data.</text>
</comment>
<keyword evidence="2" id="KW-1185">Reference proteome</keyword>
<protein>
    <submittedName>
        <fullName evidence="1">Uncharacterized protein</fullName>
    </submittedName>
</protein>
<dbReference type="Proteomes" id="UP000006250">
    <property type="component" value="Unassembled WGS sequence"/>
</dbReference>
<sequence>MSKAFLLQESKGFKGGLGFAYSLSESPYLADILSSSDPAVRRVALKALKSTGWMVQQNWRLWFNAPGWAANSPLTKALGGKRTGLKFLRQFVRYKAFSDQMAVAIGFGKGRSRAKKLSDGYTGVGITGLVADSLLGADPVVTYIASKAEYGWHGQVTDKMRRFVASKTRARSKAKKPKVGRNFYALSKDKAVIDVPKRPVAAPYFARITPKIPAYFLIKFNKNWRELMGATA</sequence>
<dbReference type="EMBL" id="AECZ01000001">
    <property type="protein sequence ID" value="EFL53104.1"/>
    <property type="molecule type" value="Genomic_DNA"/>
</dbReference>
<evidence type="ECO:0000313" key="2">
    <source>
        <dbReference type="Proteomes" id="UP000006250"/>
    </source>
</evidence>
<reference evidence="1 2" key="1">
    <citation type="submission" date="2010-08" db="EMBL/GenBank/DDBJ databases">
        <title>The draft genome of Desulfovibrio fructosovorans JJ.</title>
        <authorList>
            <consortium name="US DOE Joint Genome Institute (JGI-PGF)"/>
            <person name="Lucas S."/>
            <person name="Copeland A."/>
            <person name="Lapidus A."/>
            <person name="Cheng J.-F."/>
            <person name="Bruce D."/>
            <person name="Goodwin L."/>
            <person name="Pitluck S."/>
            <person name="Land M.L."/>
            <person name="Hauser L."/>
            <person name="Chang Y.-J."/>
            <person name="Jeffries C."/>
            <person name="Wall J.D."/>
            <person name="Stahl D.A."/>
            <person name="Arkin A.P."/>
            <person name="Dehal P."/>
            <person name="Stolyar S.M."/>
            <person name="Hazen T.C."/>
            <person name="Woyke T.J."/>
        </authorList>
    </citation>
    <scope>NUCLEOTIDE SEQUENCE [LARGE SCALE GENOMIC DNA]</scope>
    <source>
        <strain evidence="1 2">JJ</strain>
    </source>
</reference>
<proteinExistence type="predicted"/>
<evidence type="ECO:0000313" key="1">
    <source>
        <dbReference type="EMBL" id="EFL53104.1"/>
    </source>
</evidence>
<dbReference type="STRING" id="596151.DesfrDRAFT_0152"/>
<accession>E1JRA3</accession>
<dbReference type="AlphaFoldDB" id="E1JRA3"/>
<organism evidence="1 2">
    <name type="scientific">Solidesulfovibrio fructosivorans JJ]</name>
    <dbReference type="NCBI Taxonomy" id="596151"/>
    <lineage>
        <taxon>Bacteria</taxon>
        <taxon>Pseudomonadati</taxon>
        <taxon>Thermodesulfobacteriota</taxon>
        <taxon>Desulfovibrionia</taxon>
        <taxon>Desulfovibrionales</taxon>
        <taxon>Desulfovibrionaceae</taxon>
        <taxon>Solidesulfovibrio</taxon>
    </lineage>
</organism>
<dbReference type="RefSeq" id="WP_005990162.1">
    <property type="nucleotide sequence ID" value="NZ_AECZ01000001.1"/>
</dbReference>
<name>E1JRA3_SOLFR</name>
<dbReference type="eggNOG" id="ENOG502ZTK9">
    <property type="taxonomic scope" value="Bacteria"/>
</dbReference>